<evidence type="ECO:0000256" key="8">
    <source>
        <dbReference type="ARBA" id="ARBA00023157"/>
    </source>
</evidence>
<evidence type="ECO:0000256" key="11">
    <source>
        <dbReference type="SAM" id="MobiDB-lite"/>
    </source>
</evidence>
<dbReference type="SUPFAM" id="SSF57302">
    <property type="entry name" value="Snake toxin-like"/>
    <property type="match status" value="2"/>
</dbReference>
<feature type="region of interest" description="Disordered" evidence="11">
    <location>
        <begin position="234"/>
        <end position="308"/>
    </location>
</feature>
<evidence type="ECO:0000313" key="15">
    <source>
        <dbReference type="RefSeq" id="XP_020668477.2"/>
    </source>
</evidence>
<evidence type="ECO:0000313" key="14">
    <source>
        <dbReference type="Proteomes" id="UP001652642"/>
    </source>
</evidence>
<evidence type="ECO:0000256" key="1">
    <source>
        <dbReference type="ARBA" id="ARBA00004609"/>
    </source>
</evidence>
<keyword evidence="7" id="KW-0472">Membrane</keyword>
<dbReference type="RefSeq" id="XP_020668477.2">
    <property type="nucleotide sequence ID" value="XM_020812818.2"/>
</dbReference>
<keyword evidence="4" id="KW-0964">Secreted</keyword>
<evidence type="ECO:0000256" key="6">
    <source>
        <dbReference type="ARBA" id="ARBA00022729"/>
    </source>
</evidence>
<evidence type="ECO:0000259" key="13">
    <source>
        <dbReference type="SMART" id="SM00134"/>
    </source>
</evidence>
<dbReference type="Gene3D" id="2.10.60.10">
    <property type="entry name" value="CD59"/>
    <property type="match status" value="2"/>
</dbReference>
<dbReference type="GeneID" id="110089629"/>
<feature type="domain" description="UPAR/Ly6" evidence="13">
    <location>
        <begin position="135"/>
        <end position="226"/>
    </location>
</feature>
<evidence type="ECO:0000256" key="9">
    <source>
        <dbReference type="ARBA" id="ARBA00023180"/>
    </source>
</evidence>
<dbReference type="GO" id="GO:0005886">
    <property type="term" value="C:plasma membrane"/>
    <property type="evidence" value="ECO:0007669"/>
    <property type="project" value="UniProtKB-SubCell"/>
</dbReference>
<dbReference type="OrthoDB" id="9834667at2759"/>
<feature type="compositionally biased region" description="Basic and acidic residues" evidence="11">
    <location>
        <begin position="270"/>
        <end position="299"/>
    </location>
</feature>
<dbReference type="SMART" id="SM00134">
    <property type="entry name" value="LU"/>
    <property type="match status" value="2"/>
</dbReference>
<feature type="chain" id="PRO_5046374258" evidence="12">
    <location>
        <begin position="28"/>
        <end position="354"/>
    </location>
</feature>
<dbReference type="AlphaFoldDB" id="A0A6J0V6I4"/>
<dbReference type="CDD" id="cd23562">
    <property type="entry name" value="TFP_LU_ECD_LYPD3_rpt1"/>
    <property type="match status" value="1"/>
</dbReference>
<keyword evidence="8" id="KW-1015">Disulfide bond</keyword>
<keyword evidence="10" id="KW-0449">Lipoprotein</keyword>
<protein>
    <submittedName>
        <fullName evidence="15">Ly6/PLAUR domain-containing protein 3</fullName>
    </submittedName>
</protein>
<dbReference type="InParanoid" id="A0A6J0V6I4"/>
<accession>A0A6J0V6I4</accession>
<evidence type="ECO:0000256" key="12">
    <source>
        <dbReference type="SAM" id="SignalP"/>
    </source>
</evidence>
<dbReference type="GO" id="GO:0005576">
    <property type="term" value="C:extracellular region"/>
    <property type="evidence" value="ECO:0007669"/>
    <property type="project" value="UniProtKB-SubCell"/>
</dbReference>
<proteinExistence type="predicted"/>
<evidence type="ECO:0000256" key="10">
    <source>
        <dbReference type="ARBA" id="ARBA00023288"/>
    </source>
</evidence>
<gene>
    <name evidence="15" type="primary">LYPD3</name>
</gene>
<dbReference type="PANTHER" id="PTHR10624">
    <property type="entry name" value="UROKINASE PLASMINOGEN ACTIVATOR SURFACE RECEPTOR-RELATED"/>
    <property type="match status" value="1"/>
</dbReference>
<keyword evidence="5" id="KW-0336">GPI-anchor</keyword>
<sequence length="354" mass="37825">MGTHLQLRGQVPVLLVALTFFTKGALSLECHSCVDRGDGGCSEGNIKQVTCPASTHVCVETVAAVEWSHGKFSVGEKGCGLGMPGTNDKAVDLHGILAFSQLRQCNNSNCNTKLDIKTLELQPMDNESARVPNGVECYSCVGNECSVHNSSIVKCYDAFRGCFHGNVTMRAGNFSLTRPIKGCVKDEECTKVKKGSHAITLVGSCCNGSLCNVNLSNKTHFSSKIPQLTLLPKKDASTTTSTPPSTSTHVTVTASSAVNKHPITAGPSKSSHDDQDHDHDHDHDHNHDHDHDHGHHHNGDDEEFTPARDGSTFTAVKVEERHNQQAQSPHGPGGNAANLSGSILPVLLLAALFM</sequence>
<keyword evidence="6 12" id="KW-0732">Signal</keyword>
<evidence type="ECO:0000256" key="2">
    <source>
        <dbReference type="ARBA" id="ARBA00004613"/>
    </source>
</evidence>
<dbReference type="InterPro" id="IPR018363">
    <property type="entry name" value="CD59_antigen_CS"/>
</dbReference>
<feature type="domain" description="UPAR/Ly6" evidence="13">
    <location>
        <begin position="28"/>
        <end position="122"/>
    </location>
</feature>
<evidence type="ECO:0000256" key="7">
    <source>
        <dbReference type="ARBA" id="ARBA00023136"/>
    </source>
</evidence>
<feature type="compositionally biased region" description="Low complexity" evidence="11">
    <location>
        <begin position="237"/>
        <end position="258"/>
    </location>
</feature>
<keyword evidence="14" id="KW-1185">Reference proteome</keyword>
<name>A0A6J0V6I4_9SAUR</name>
<evidence type="ECO:0000256" key="5">
    <source>
        <dbReference type="ARBA" id="ARBA00022622"/>
    </source>
</evidence>
<dbReference type="PROSITE" id="PS00983">
    <property type="entry name" value="LY6_UPAR"/>
    <property type="match status" value="1"/>
</dbReference>
<dbReference type="InterPro" id="IPR045860">
    <property type="entry name" value="Snake_toxin-like_sf"/>
</dbReference>
<evidence type="ECO:0000256" key="3">
    <source>
        <dbReference type="ARBA" id="ARBA00022475"/>
    </source>
</evidence>
<dbReference type="Proteomes" id="UP001652642">
    <property type="component" value="Chromosome 9"/>
</dbReference>
<dbReference type="PANTHER" id="PTHR10624:SF8">
    <property type="entry name" value="LY6_PLAUR DOMAIN-CONTAINING PROTEIN 3"/>
    <property type="match status" value="1"/>
</dbReference>
<dbReference type="Pfam" id="PF00021">
    <property type="entry name" value="UPAR_LY6"/>
    <property type="match status" value="2"/>
</dbReference>
<dbReference type="GO" id="GO:0098552">
    <property type="term" value="C:side of membrane"/>
    <property type="evidence" value="ECO:0007669"/>
    <property type="project" value="UniProtKB-KW"/>
</dbReference>
<dbReference type="KEGG" id="pvt:110089629"/>
<dbReference type="InterPro" id="IPR016054">
    <property type="entry name" value="LY6_UPA_recep-like"/>
</dbReference>
<organism evidence="14 15">
    <name type="scientific">Pogona vitticeps</name>
    <name type="common">central bearded dragon</name>
    <dbReference type="NCBI Taxonomy" id="103695"/>
    <lineage>
        <taxon>Eukaryota</taxon>
        <taxon>Metazoa</taxon>
        <taxon>Chordata</taxon>
        <taxon>Craniata</taxon>
        <taxon>Vertebrata</taxon>
        <taxon>Euteleostomi</taxon>
        <taxon>Lepidosauria</taxon>
        <taxon>Squamata</taxon>
        <taxon>Bifurcata</taxon>
        <taxon>Unidentata</taxon>
        <taxon>Episquamata</taxon>
        <taxon>Toxicofera</taxon>
        <taxon>Iguania</taxon>
        <taxon>Acrodonta</taxon>
        <taxon>Agamidae</taxon>
        <taxon>Amphibolurinae</taxon>
        <taxon>Pogona</taxon>
    </lineage>
</organism>
<keyword evidence="3" id="KW-1003">Cell membrane</keyword>
<reference evidence="15" key="1">
    <citation type="submission" date="2025-08" db="UniProtKB">
        <authorList>
            <consortium name="RefSeq"/>
        </authorList>
    </citation>
    <scope>IDENTIFICATION</scope>
</reference>
<evidence type="ECO:0000256" key="4">
    <source>
        <dbReference type="ARBA" id="ARBA00022525"/>
    </source>
</evidence>
<keyword evidence="9" id="KW-0325">Glycoprotein</keyword>
<comment type="subcellular location">
    <subcellularLocation>
        <location evidence="1">Cell membrane</location>
        <topology evidence="1">Lipid-anchor</topology>
        <topology evidence="1">GPI-anchor</topology>
    </subcellularLocation>
    <subcellularLocation>
        <location evidence="2">Secreted</location>
    </subcellularLocation>
</comment>
<feature type="signal peptide" evidence="12">
    <location>
        <begin position="1"/>
        <end position="27"/>
    </location>
</feature>
<dbReference type="CTD" id="27076"/>